<keyword evidence="13 15" id="KW-0472">Membrane</keyword>
<keyword evidence="5 15" id="KW-0813">Transport</keyword>
<keyword evidence="10 15" id="KW-1133">Transmembrane helix</keyword>
<evidence type="ECO:0000313" key="16">
    <source>
        <dbReference type="EMBL" id="UDF83740.1"/>
    </source>
</evidence>
<dbReference type="PANTHER" id="PTHR11435:SF1">
    <property type="entry name" value="NADH-UBIQUINONE OXIDOREDUCTASE CHAIN 6"/>
    <property type="match status" value="1"/>
</dbReference>
<evidence type="ECO:0000256" key="3">
    <source>
        <dbReference type="ARBA" id="ARBA00012944"/>
    </source>
</evidence>
<evidence type="ECO:0000256" key="14">
    <source>
        <dbReference type="ARBA" id="ARBA00049551"/>
    </source>
</evidence>
<organism evidence="16">
    <name type="scientific">Mythicomyia sp</name>
    <dbReference type="NCBI Taxonomy" id="2885616"/>
    <lineage>
        <taxon>Eukaryota</taxon>
        <taxon>Metazoa</taxon>
        <taxon>Ecdysozoa</taxon>
        <taxon>Arthropoda</taxon>
        <taxon>Hexapoda</taxon>
        <taxon>Insecta</taxon>
        <taxon>Pterygota</taxon>
        <taxon>Neoptera</taxon>
        <taxon>Endopterygota</taxon>
        <taxon>Diptera</taxon>
        <taxon>Brachycera</taxon>
        <taxon>Muscomorpha</taxon>
        <taxon>Asiloidea</taxon>
        <taxon>Mythicomyiidae</taxon>
        <taxon>Mythicomyia</taxon>
    </lineage>
</organism>
<evidence type="ECO:0000256" key="4">
    <source>
        <dbReference type="ARBA" id="ARBA00021095"/>
    </source>
</evidence>
<dbReference type="PANTHER" id="PTHR11435">
    <property type="entry name" value="NADH UBIQUINONE OXIDOREDUCTASE SUBUNIT ND6"/>
    <property type="match status" value="1"/>
</dbReference>
<dbReference type="InterPro" id="IPR001457">
    <property type="entry name" value="NADH_UbQ/plastoQ_OxRdtase_su6"/>
</dbReference>
<feature type="transmembrane region" description="Helical" evidence="15">
    <location>
        <begin position="143"/>
        <end position="163"/>
    </location>
</feature>
<gene>
    <name evidence="16" type="primary">nad6</name>
</gene>
<evidence type="ECO:0000256" key="9">
    <source>
        <dbReference type="ARBA" id="ARBA00022982"/>
    </source>
</evidence>
<evidence type="ECO:0000256" key="15">
    <source>
        <dbReference type="RuleBase" id="RU004430"/>
    </source>
</evidence>
<comment type="similarity">
    <text evidence="2 15">Belongs to the complex I subunit 6 family.</text>
</comment>
<dbReference type="GO" id="GO:0008137">
    <property type="term" value="F:NADH dehydrogenase (ubiquinone) activity"/>
    <property type="evidence" value="ECO:0007669"/>
    <property type="project" value="UniProtKB-UniRule"/>
</dbReference>
<comment type="function">
    <text evidence="15">Core subunit of the mitochondrial membrane respiratory chain NADH dehydrogenase (Complex I) which catalyzes electron transfer from NADH through the respiratory chain, using ubiquinone as an electron acceptor. Essential for the catalytic activity and assembly of complex I.</text>
</comment>
<geneLocation type="mitochondrion" evidence="16"/>
<sequence>MMTYLMLILIMLTSFLFIQMKHPLAMGLTLLFQTVFISVYTGLMSPSFWYSYILYLVFLGGMLVLFIYVTSLASNEMFSLSMKTLLSSGFLLVIALVLGGLYQDLLTLTPSNTMDASLFTYNSAPTPENLHTLLKLYNQPNNIITLILINYLLFSLIVVVNITKKTTGPLRPMN</sequence>
<reference evidence="16" key="1">
    <citation type="journal article" date="2021" name="Zool. J. Linn. Soc.">
        <title>Middle Jurassic origin in India: a new look at evolution of Vermileonidae and time-scaled relationships of lower brachyceran flies.</title>
        <authorList>
            <person name="Wang L."/>
            <person name="Ding S."/>
            <person name="Cameron S.L."/>
            <person name="Li X."/>
            <person name="Liu Y."/>
            <person name="Yao G."/>
            <person name="Yang D."/>
        </authorList>
    </citation>
    <scope>NUCLEOTIDE SEQUENCE</scope>
</reference>
<evidence type="ECO:0000256" key="5">
    <source>
        <dbReference type="ARBA" id="ARBA00022448"/>
    </source>
</evidence>
<protein>
    <recommendedName>
        <fullName evidence="4 15">NADH-ubiquinone oxidoreductase chain 6</fullName>
        <ecNumber evidence="3 15">7.1.1.2</ecNumber>
    </recommendedName>
</protein>
<dbReference type="InterPro" id="IPR050269">
    <property type="entry name" value="ComplexI_Subunit6"/>
</dbReference>
<dbReference type="EC" id="7.1.1.2" evidence="3 15"/>
<keyword evidence="15" id="KW-0830">Ubiquinone</keyword>
<dbReference type="AlphaFoldDB" id="A0A8K1KVV0"/>
<evidence type="ECO:0000256" key="1">
    <source>
        <dbReference type="ARBA" id="ARBA00004225"/>
    </source>
</evidence>
<keyword evidence="7 15" id="KW-0812">Transmembrane</keyword>
<feature type="transmembrane region" description="Helical" evidence="15">
    <location>
        <begin position="51"/>
        <end position="73"/>
    </location>
</feature>
<dbReference type="GO" id="GO:0031966">
    <property type="term" value="C:mitochondrial membrane"/>
    <property type="evidence" value="ECO:0007669"/>
    <property type="project" value="UniProtKB-SubCell"/>
</dbReference>
<keyword evidence="11 15" id="KW-0520">NAD</keyword>
<evidence type="ECO:0000256" key="2">
    <source>
        <dbReference type="ARBA" id="ARBA00005698"/>
    </source>
</evidence>
<keyword evidence="9 15" id="KW-0249">Electron transport</keyword>
<name>A0A8K1KVV0_9MUSC</name>
<evidence type="ECO:0000256" key="6">
    <source>
        <dbReference type="ARBA" id="ARBA00022660"/>
    </source>
</evidence>
<keyword evidence="6 15" id="KW-0679">Respiratory chain</keyword>
<feature type="transmembrane region" description="Helical" evidence="15">
    <location>
        <begin position="85"/>
        <end position="102"/>
    </location>
</feature>
<dbReference type="Pfam" id="PF00499">
    <property type="entry name" value="Oxidored_q3"/>
    <property type="match status" value="1"/>
</dbReference>
<keyword evidence="12 15" id="KW-0496">Mitochondrion</keyword>
<comment type="subcellular location">
    <subcellularLocation>
        <location evidence="1 15">Mitochondrion membrane</location>
        <topology evidence="1 15">Multi-pass membrane protein</topology>
    </subcellularLocation>
</comment>
<proteinExistence type="inferred from homology"/>
<accession>A0A8K1KVV0</accession>
<evidence type="ECO:0000256" key="8">
    <source>
        <dbReference type="ARBA" id="ARBA00022967"/>
    </source>
</evidence>
<keyword evidence="8 15" id="KW-1278">Translocase</keyword>
<evidence type="ECO:0000256" key="12">
    <source>
        <dbReference type="ARBA" id="ARBA00023128"/>
    </source>
</evidence>
<evidence type="ECO:0000256" key="13">
    <source>
        <dbReference type="ARBA" id="ARBA00023136"/>
    </source>
</evidence>
<dbReference type="EMBL" id="MW042673">
    <property type="protein sequence ID" value="UDF83740.1"/>
    <property type="molecule type" value="Genomic_DNA"/>
</dbReference>
<evidence type="ECO:0000256" key="10">
    <source>
        <dbReference type="ARBA" id="ARBA00022989"/>
    </source>
</evidence>
<evidence type="ECO:0000256" key="7">
    <source>
        <dbReference type="ARBA" id="ARBA00022692"/>
    </source>
</evidence>
<evidence type="ECO:0000256" key="11">
    <source>
        <dbReference type="ARBA" id="ARBA00023027"/>
    </source>
</evidence>
<comment type="catalytic activity">
    <reaction evidence="14 15">
        <text>a ubiquinone + NADH + 5 H(+)(in) = a ubiquinol + NAD(+) + 4 H(+)(out)</text>
        <dbReference type="Rhea" id="RHEA:29091"/>
        <dbReference type="Rhea" id="RHEA-COMP:9565"/>
        <dbReference type="Rhea" id="RHEA-COMP:9566"/>
        <dbReference type="ChEBI" id="CHEBI:15378"/>
        <dbReference type="ChEBI" id="CHEBI:16389"/>
        <dbReference type="ChEBI" id="CHEBI:17976"/>
        <dbReference type="ChEBI" id="CHEBI:57540"/>
        <dbReference type="ChEBI" id="CHEBI:57945"/>
        <dbReference type="EC" id="7.1.1.2"/>
    </reaction>
</comment>